<reference evidence="8 9" key="1">
    <citation type="submission" date="2019-06" db="EMBL/GenBank/DDBJ databases">
        <title>Genomic Encyclopedia of Type Strains, Phase IV (KMG-V): Genome sequencing to study the core and pangenomes of soil and plant-associated prokaryotes.</title>
        <authorList>
            <person name="Whitman W."/>
        </authorList>
    </citation>
    <scope>NUCLEOTIDE SEQUENCE [LARGE SCALE GENOMIC DNA]</scope>
    <source>
        <strain evidence="8 9">BR 10355</strain>
    </source>
</reference>
<accession>A0A560L3P2</accession>
<dbReference type="Gene3D" id="3.30.300.30">
    <property type="match status" value="1"/>
</dbReference>
<dbReference type="EC" id="6.2.1.44" evidence="4"/>
<feature type="domain" description="AMP-dependent synthetase/ligase" evidence="6">
    <location>
        <begin position="16"/>
        <end position="377"/>
    </location>
</feature>
<dbReference type="FunFam" id="3.30.300.30:FF:000008">
    <property type="entry name" value="2,3-dihydroxybenzoate-AMP ligase"/>
    <property type="match status" value="1"/>
</dbReference>
<gene>
    <name evidence="8" type="ORF">FBZ93_12078</name>
</gene>
<evidence type="ECO:0000256" key="3">
    <source>
        <dbReference type="ARBA" id="ARBA00051915"/>
    </source>
</evidence>
<dbReference type="RefSeq" id="WP_146992296.1">
    <property type="nucleotide sequence ID" value="NZ_VITY01000020.1"/>
</dbReference>
<dbReference type="InterPro" id="IPR020845">
    <property type="entry name" value="AMP-binding_CS"/>
</dbReference>
<protein>
    <recommendedName>
        <fullName evidence="5">3-methylmercaptopropionyl-CoA ligase</fullName>
        <ecNumber evidence="4">6.2.1.44</ecNumber>
    </recommendedName>
</protein>
<dbReference type="InterPro" id="IPR025110">
    <property type="entry name" value="AMP-bd_C"/>
</dbReference>
<evidence type="ECO:0000259" key="7">
    <source>
        <dbReference type="Pfam" id="PF13193"/>
    </source>
</evidence>
<name>A0A560L3P2_9BRAD</name>
<comment type="similarity">
    <text evidence="1">Belongs to the ATP-dependent AMP-binding enzyme family.</text>
</comment>
<dbReference type="OrthoDB" id="9803968at2"/>
<evidence type="ECO:0000256" key="2">
    <source>
        <dbReference type="ARBA" id="ARBA00022598"/>
    </source>
</evidence>
<feature type="domain" description="AMP-binding enzyme C-terminal" evidence="7">
    <location>
        <begin position="427"/>
        <end position="502"/>
    </location>
</feature>
<dbReference type="InterPro" id="IPR045851">
    <property type="entry name" value="AMP-bd_C_sf"/>
</dbReference>
<evidence type="ECO:0000256" key="5">
    <source>
        <dbReference type="ARBA" id="ARBA00067668"/>
    </source>
</evidence>
<keyword evidence="9" id="KW-1185">Reference proteome</keyword>
<dbReference type="SUPFAM" id="SSF56801">
    <property type="entry name" value="Acetyl-CoA synthetase-like"/>
    <property type="match status" value="1"/>
</dbReference>
<dbReference type="AlphaFoldDB" id="A0A560L3P2"/>
<organism evidence="8 9">
    <name type="scientific">Bradyrhizobium macuxiense</name>
    <dbReference type="NCBI Taxonomy" id="1755647"/>
    <lineage>
        <taxon>Bacteria</taxon>
        <taxon>Pseudomonadati</taxon>
        <taxon>Pseudomonadota</taxon>
        <taxon>Alphaproteobacteria</taxon>
        <taxon>Hyphomicrobiales</taxon>
        <taxon>Nitrobacteraceae</taxon>
        <taxon>Bradyrhizobium</taxon>
    </lineage>
</organism>
<dbReference type="InterPro" id="IPR000873">
    <property type="entry name" value="AMP-dep_synth/lig_dom"/>
</dbReference>
<dbReference type="InterPro" id="IPR042099">
    <property type="entry name" value="ANL_N_sf"/>
</dbReference>
<dbReference type="NCBIfam" id="NF004837">
    <property type="entry name" value="PRK06187.1"/>
    <property type="match status" value="1"/>
</dbReference>
<evidence type="ECO:0000313" key="8">
    <source>
        <dbReference type="EMBL" id="TWB87780.1"/>
    </source>
</evidence>
<sequence length="520" mass="56628">MWLYPEAKSVSDVVRYHARRQPEKAALIEGDAKRSFADLEASTDRIAAALMRRVPKAANVAFIGKNSLEFWELFFGVASAGCALLPLNWRLSDAELAAIIEDAGAPLVFVESQFSETLARVRAGTRQQFEVVTFDPASRGSFSLEAWASDPEVRPNFEIAPQDTALLIYTSGTTGKPKGVQLSHQCFNFRRLCDHLEPAFQLRPDDIVLTVMPNFHFFGIDIPMQALYHGCSVSILPQLDVGQMLSALEAHRPTVTALVPTAIQMLLDHPDAKSSAFASLRRVVYGGSSIGKELLKRALVEMNCEFLQGYGATETTGAVTILRPEQHDLKDEAKLKSCGTPLPLIEIKVLDPDGQEVPPGTVGEFVIRTPGLFEGYWGKSEATAEVVGGGWYRSGDAGYKDADGLYYVVDRVKDMIVTGAENVYSAEVEQALLQHAAVSVAAVVGVPDPRWGERVAAVVVLRESATADADELMAHCRTLIAGFKVPKEIHFTTSLPQNGAGKVLKRSLRDQLCEGRLGAV</sequence>
<evidence type="ECO:0000256" key="1">
    <source>
        <dbReference type="ARBA" id="ARBA00006432"/>
    </source>
</evidence>
<dbReference type="GO" id="GO:0016878">
    <property type="term" value="F:acid-thiol ligase activity"/>
    <property type="evidence" value="ECO:0007669"/>
    <property type="project" value="UniProtKB-ARBA"/>
</dbReference>
<comment type="catalytic activity">
    <reaction evidence="3">
        <text>3-(methylsulfanyl)propanoate + ATP + CoA = 3-(methylsulfanyl)propanoyl-CoA + AMP + diphosphate</text>
        <dbReference type="Rhea" id="RHEA:43052"/>
        <dbReference type="ChEBI" id="CHEBI:30616"/>
        <dbReference type="ChEBI" id="CHEBI:33019"/>
        <dbReference type="ChEBI" id="CHEBI:49016"/>
        <dbReference type="ChEBI" id="CHEBI:57287"/>
        <dbReference type="ChEBI" id="CHEBI:82815"/>
        <dbReference type="ChEBI" id="CHEBI:456215"/>
        <dbReference type="EC" id="6.2.1.44"/>
    </reaction>
    <physiologicalReaction direction="left-to-right" evidence="3">
        <dbReference type="Rhea" id="RHEA:43053"/>
    </physiologicalReaction>
</comment>
<dbReference type="Gene3D" id="3.40.50.12780">
    <property type="entry name" value="N-terminal domain of ligase-like"/>
    <property type="match status" value="1"/>
</dbReference>
<dbReference type="Proteomes" id="UP000321304">
    <property type="component" value="Unassembled WGS sequence"/>
</dbReference>
<evidence type="ECO:0000259" key="6">
    <source>
        <dbReference type="Pfam" id="PF00501"/>
    </source>
</evidence>
<evidence type="ECO:0000256" key="4">
    <source>
        <dbReference type="ARBA" id="ARBA00066616"/>
    </source>
</evidence>
<dbReference type="Pfam" id="PF00501">
    <property type="entry name" value="AMP-binding"/>
    <property type="match status" value="1"/>
</dbReference>
<dbReference type="PANTHER" id="PTHR43767:SF1">
    <property type="entry name" value="NONRIBOSOMAL PEPTIDE SYNTHASE PES1 (EUROFUNG)-RELATED"/>
    <property type="match status" value="1"/>
</dbReference>
<keyword evidence="2" id="KW-0436">Ligase</keyword>
<dbReference type="PROSITE" id="PS00455">
    <property type="entry name" value="AMP_BINDING"/>
    <property type="match status" value="1"/>
</dbReference>
<evidence type="ECO:0000313" key="9">
    <source>
        <dbReference type="Proteomes" id="UP000321304"/>
    </source>
</evidence>
<comment type="caution">
    <text evidence="8">The sequence shown here is derived from an EMBL/GenBank/DDBJ whole genome shotgun (WGS) entry which is preliminary data.</text>
</comment>
<dbReference type="Pfam" id="PF13193">
    <property type="entry name" value="AMP-binding_C"/>
    <property type="match status" value="1"/>
</dbReference>
<dbReference type="InterPro" id="IPR050237">
    <property type="entry name" value="ATP-dep_AMP-bd_enzyme"/>
</dbReference>
<dbReference type="PANTHER" id="PTHR43767">
    <property type="entry name" value="LONG-CHAIN-FATTY-ACID--COA LIGASE"/>
    <property type="match status" value="1"/>
</dbReference>
<proteinExistence type="inferred from homology"/>
<dbReference type="EMBL" id="VITY01000020">
    <property type="protein sequence ID" value="TWB87780.1"/>
    <property type="molecule type" value="Genomic_DNA"/>
</dbReference>